<feature type="binding site" evidence="12">
    <location>
        <begin position="164"/>
        <end position="165"/>
    </location>
    <ligand>
        <name>S-adenosyl-L-methionine</name>
        <dbReference type="ChEBI" id="CHEBI:59789"/>
    </ligand>
</feature>
<dbReference type="Gene3D" id="3.20.20.70">
    <property type="entry name" value="Aldolase class I"/>
    <property type="match status" value="1"/>
</dbReference>
<evidence type="ECO:0000256" key="12">
    <source>
        <dbReference type="HAMAP-Rule" id="MF_01849"/>
    </source>
</evidence>
<dbReference type="PROSITE" id="PS51918">
    <property type="entry name" value="RADICAL_SAM"/>
    <property type="match status" value="1"/>
</dbReference>
<dbReference type="InterPro" id="IPR007197">
    <property type="entry name" value="rSAM"/>
</dbReference>
<keyword evidence="8 12" id="KW-0819">tRNA processing</keyword>
<name>A0ABU4WE20_9FUSO</name>
<dbReference type="CDD" id="cd01335">
    <property type="entry name" value="Radical_SAM"/>
    <property type="match status" value="1"/>
</dbReference>
<dbReference type="RefSeq" id="WP_320314197.1">
    <property type="nucleotide sequence ID" value="NZ_JAVIKH010000014.1"/>
</dbReference>
<evidence type="ECO:0000256" key="1">
    <source>
        <dbReference type="ARBA" id="ARBA00004496"/>
    </source>
</evidence>
<evidence type="ECO:0000256" key="6">
    <source>
        <dbReference type="ARBA" id="ARBA00022679"/>
    </source>
</evidence>
<sequence length="348" mass="40067">MSNKINLLNLNEQELTDFIVSLGMKKFYGKQIFTWLNQKIVRDINDMTNISLKDRELLSEKAYIPFLNLLKHQVSKIDKTEKFLFKLEDGNTIESVILRHKDRTTLCISSQVGCAVKCGFCATGLGGFTRNLDVHEITNQFYTIERRLLKQGFQINNIVFMGMGEPMLNIDNVIKAIDILSSEKGVNVSKRRITISTSGIIPGIEKLLEERIPVELAISLHSAIDEKRSELMPINTKYPLEDLFPILQEYQRQTKRRITFEYILINDFNVSDNDIAYLADFVHNFDHILNLIPCNPVDGKDYQRPSQKKIDKIFNYLKDFRKVNVTVRGEKGTDIDGACGQLRQKNLK</sequence>
<keyword evidence="7 12" id="KW-0949">S-adenosyl-L-methionine</keyword>
<dbReference type="GO" id="GO:0032259">
    <property type="term" value="P:methylation"/>
    <property type="evidence" value="ECO:0007669"/>
    <property type="project" value="UniProtKB-KW"/>
</dbReference>
<gene>
    <name evidence="12 14" type="primary">rlmN</name>
    <name evidence="14" type="ORF">RFV38_09975</name>
</gene>
<comment type="function">
    <text evidence="12">Specifically methylates position 2 of adenine 2503 in 23S rRNA and position 2 of adenine 37 in tRNAs.</text>
</comment>
<comment type="catalytic activity">
    <reaction evidence="12">
        <text>adenosine(37) in tRNA + 2 reduced [2Fe-2S]-[ferredoxin] + 2 S-adenosyl-L-methionine = 2-methyladenosine(37) in tRNA + 5'-deoxyadenosine + L-methionine + 2 oxidized [2Fe-2S]-[ferredoxin] + S-adenosyl-L-homocysteine</text>
        <dbReference type="Rhea" id="RHEA:43332"/>
        <dbReference type="Rhea" id="RHEA-COMP:10000"/>
        <dbReference type="Rhea" id="RHEA-COMP:10001"/>
        <dbReference type="Rhea" id="RHEA-COMP:10162"/>
        <dbReference type="Rhea" id="RHEA-COMP:10485"/>
        <dbReference type="ChEBI" id="CHEBI:17319"/>
        <dbReference type="ChEBI" id="CHEBI:33737"/>
        <dbReference type="ChEBI" id="CHEBI:33738"/>
        <dbReference type="ChEBI" id="CHEBI:57844"/>
        <dbReference type="ChEBI" id="CHEBI:57856"/>
        <dbReference type="ChEBI" id="CHEBI:59789"/>
        <dbReference type="ChEBI" id="CHEBI:74411"/>
        <dbReference type="ChEBI" id="CHEBI:74497"/>
        <dbReference type="EC" id="2.1.1.192"/>
    </reaction>
</comment>
<comment type="miscellaneous">
    <text evidence="12">Reaction proceeds by a ping-pong mechanism involving intermediate methylation of a conserved cysteine residue.</text>
</comment>
<dbReference type="NCBIfam" id="TIGR00048">
    <property type="entry name" value="rRNA_mod_RlmN"/>
    <property type="match status" value="1"/>
</dbReference>
<evidence type="ECO:0000256" key="7">
    <source>
        <dbReference type="ARBA" id="ARBA00022691"/>
    </source>
</evidence>
<comment type="caution">
    <text evidence="14">The sequence shown here is derived from an EMBL/GenBank/DDBJ whole genome shotgun (WGS) entry which is preliminary data.</text>
</comment>
<keyword evidence="2 12" id="KW-0004">4Fe-4S</keyword>
<dbReference type="InterPro" id="IPR013785">
    <property type="entry name" value="Aldolase_TIM"/>
</dbReference>
<feature type="active site" description="Proton acceptor" evidence="12">
    <location>
        <position position="94"/>
    </location>
</feature>
<keyword evidence="10 12" id="KW-0408">Iron</keyword>
<evidence type="ECO:0000313" key="14">
    <source>
        <dbReference type="EMBL" id="MDX8336816.1"/>
    </source>
</evidence>
<comment type="catalytic activity">
    <reaction evidence="12">
        <text>adenosine(2503) in 23S rRNA + 2 reduced [2Fe-2S]-[ferredoxin] + 2 S-adenosyl-L-methionine = 2-methyladenosine(2503) in 23S rRNA + 5'-deoxyadenosine + L-methionine + 2 oxidized [2Fe-2S]-[ferredoxin] + S-adenosyl-L-homocysteine</text>
        <dbReference type="Rhea" id="RHEA:42916"/>
        <dbReference type="Rhea" id="RHEA-COMP:10000"/>
        <dbReference type="Rhea" id="RHEA-COMP:10001"/>
        <dbReference type="Rhea" id="RHEA-COMP:10152"/>
        <dbReference type="Rhea" id="RHEA-COMP:10282"/>
        <dbReference type="ChEBI" id="CHEBI:17319"/>
        <dbReference type="ChEBI" id="CHEBI:33737"/>
        <dbReference type="ChEBI" id="CHEBI:33738"/>
        <dbReference type="ChEBI" id="CHEBI:57844"/>
        <dbReference type="ChEBI" id="CHEBI:57856"/>
        <dbReference type="ChEBI" id="CHEBI:59789"/>
        <dbReference type="ChEBI" id="CHEBI:74411"/>
        <dbReference type="ChEBI" id="CHEBI:74497"/>
        <dbReference type="EC" id="2.1.1.192"/>
    </reaction>
</comment>
<keyword evidence="9 12" id="KW-0479">Metal-binding</keyword>
<evidence type="ECO:0000256" key="8">
    <source>
        <dbReference type="ARBA" id="ARBA00022694"/>
    </source>
</evidence>
<evidence type="ECO:0000256" key="4">
    <source>
        <dbReference type="ARBA" id="ARBA00022552"/>
    </source>
</evidence>
<dbReference type="GO" id="GO:0008168">
    <property type="term" value="F:methyltransferase activity"/>
    <property type="evidence" value="ECO:0007669"/>
    <property type="project" value="UniProtKB-KW"/>
</dbReference>
<dbReference type="InterPro" id="IPR040072">
    <property type="entry name" value="Methyltransferase_A"/>
</dbReference>
<dbReference type="InterPro" id="IPR048641">
    <property type="entry name" value="RlmN_N"/>
</dbReference>
<feature type="binding site" evidence="12">
    <location>
        <position position="118"/>
    </location>
    <ligand>
        <name>[4Fe-4S] cluster</name>
        <dbReference type="ChEBI" id="CHEBI:49883"/>
        <note>4Fe-4S-S-AdoMet</note>
    </ligand>
</feature>
<comment type="cofactor">
    <cofactor evidence="12">
        <name>[4Fe-4S] cluster</name>
        <dbReference type="ChEBI" id="CHEBI:49883"/>
    </cofactor>
    <text evidence="12">Binds 1 [4Fe-4S] cluster. The cluster is coordinated with 3 cysteines and an exchangeable S-adenosyl-L-methionine.</text>
</comment>
<evidence type="ECO:0000256" key="2">
    <source>
        <dbReference type="ARBA" id="ARBA00022485"/>
    </source>
</evidence>
<feature type="binding site" evidence="12">
    <location>
        <begin position="219"/>
        <end position="221"/>
    </location>
    <ligand>
        <name>S-adenosyl-L-methionine</name>
        <dbReference type="ChEBI" id="CHEBI:59789"/>
    </ligand>
</feature>
<protein>
    <recommendedName>
        <fullName evidence="12">Probable dual-specificity RNA methyltransferase RlmN</fullName>
        <ecNumber evidence="12">2.1.1.192</ecNumber>
    </recommendedName>
    <alternativeName>
        <fullName evidence="12">23S rRNA (adenine(2503)-C(2))-methyltransferase</fullName>
    </alternativeName>
    <alternativeName>
        <fullName evidence="12">23S rRNA m2A2503 methyltransferase</fullName>
    </alternativeName>
    <alternativeName>
        <fullName evidence="12">Ribosomal RNA large subunit methyltransferase N</fullName>
    </alternativeName>
    <alternativeName>
        <fullName evidence="12">tRNA (adenine(37)-C(2))-methyltransferase</fullName>
    </alternativeName>
    <alternativeName>
        <fullName evidence="12">tRNA m2A37 methyltransferase</fullName>
    </alternativeName>
</protein>
<dbReference type="SUPFAM" id="SSF102114">
    <property type="entry name" value="Radical SAM enzymes"/>
    <property type="match status" value="1"/>
</dbReference>
<evidence type="ECO:0000256" key="11">
    <source>
        <dbReference type="ARBA" id="ARBA00023014"/>
    </source>
</evidence>
<feature type="active site" description="S-methylcysteine intermediate" evidence="12">
    <location>
        <position position="339"/>
    </location>
</feature>
<keyword evidence="5 12" id="KW-0489">Methyltransferase</keyword>
<evidence type="ECO:0000256" key="10">
    <source>
        <dbReference type="ARBA" id="ARBA00023004"/>
    </source>
</evidence>
<dbReference type="Pfam" id="PF04055">
    <property type="entry name" value="Radical_SAM"/>
    <property type="match status" value="1"/>
</dbReference>
<evidence type="ECO:0000256" key="5">
    <source>
        <dbReference type="ARBA" id="ARBA00022603"/>
    </source>
</evidence>
<dbReference type="HAMAP" id="MF_01849">
    <property type="entry name" value="RNA_methyltr_RlmN"/>
    <property type="match status" value="1"/>
</dbReference>
<dbReference type="PANTHER" id="PTHR30544:SF5">
    <property type="entry name" value="RADICAL SAM CORE DOMAIN-CONTAINING PROTEIN"/>
    <property type="match status" value="1"/>
</dbReference>
<proteinExistence type="inferred from homology"/>
<comment type="subcellular location">
    <subcellularLocation>
        <location evidence="1 12">Cytoplasm</location>
    </subcellularLocation>
</comment>
<keyword evidence="15" id="KW-1185">Reference proteome</keyword>
<dbReference type="SFLD" id="SFLDF00275">
    <property type="entry name" value="adenosine_C2_methyltransferase"/>
    <property type="match status" value="1"/>
</dbReference>
<dbReference type="InterPro" id="IPR004383">
    <property type="entry name" value="rRNA_lsu_MTrfase_RlmN/Cfr"/>
</dbReference>
<dbReference type="PANTHER" id="PTHR30544">
    <property type="entry name" value="23S RRNA METHYLTRANSFERASE"/>
    <property type="match status" value="1"/>
</dbReference>
<reference evidence="15" key="1">
    <citation type="submission" date="2023-07" db="EMBL/GenBank/DDBJ databases">
        <authorList>
            <person name="Colorado M.A."/>
            <person name="Villamil L.M."/>
            <person name="Melo J.F."/>
            <person name="Rodriguez J.A."/>
            <person name="Ruiz R.Y."/>
        </authorList>
    </citation>
    <scope>NUCLEOTIDE SEQUENCE [LARGE SCALE GENOMIC DNA]</scope>
    <source>
        <strain evidence="15">C33</strain>
    </source>
</reference>
<keyword evidence="12" id="KW-1015">Disulfide bond</keyword>
<feature type="binding site" evidence="12">
    <location>
        <position position="196"/>
    </location>
    <ligand>
        <name>S-adenosyl-L-methionine</name>
        <dbReference type="ChEBI" id="CHEBI:59789"/>
    </ligand>
</feature>
<evidence type="ECO:0000313" key="15">
    <source>
        <dbReference type="Proteomes" id="UP001279681"/>
    </source>
</evidence>
<comment type="caution">
    <text evidence="12">Lacks conserved residue(s) required for the propagation of feature annotation.</text>
</comment>
<feature type="binding site" evidence="12">
    <location>
        <position position="114"/>
    </location>
    <ligand>
        <name>[4Fe-4S] cluster</name>
        <dbReference type="ChEBI" id="CHEBI:49883"/>
        <note>4Fe-4S-S-AdoMet</note>
    </ligand>
</feature>
<accession>A0ABU4WE20</accession>
<dbReference type="EC" id="2.1.1.192" evidence="12"/>
<dbReference type="InterPro" id="IPR058240">
    <property type="entry name" value="rSAM_sf"/>
</dbReference>
<feature type="binding site" evidence="12">
    <location>
        <position position="295"/>
    </location>
    <ligand>
        <name>S-adenosyl-L-methionine</name>
        <dbReference type="ChEBI" id="CHEBI:59789"/>
    </ligand>
</feature>
<dbReference type="SFLD" id="SFLDS00029">
    <property type="entry name" value="Radical_SAM"/>
    <property type="match status" value="1"/>
</dbReference>
<evidence type="ECO:0000259" key="13">
    <source>
        <dbReference type="PROSITE" id="PS51918"/>
    </source>
</evidence>
<evidence type="ECO:0000256" key="9">
    <source>
        <dbReference type="ARBA" id="ARBA00022723"/>
    </source>
</evidence>
<dbReference type="InterPro" id="IPR027492">
    <property type="entry name" value="RNA_MTrfase_RlmN"/>
</dbReference>
<dbReference type="Proteomes" id="UP001279681">
    <property type="component" value="Unassembled WGS sequence"/>
</dbReference>
<keyword evidence="4 12" id="KW-0698">rRNA processing</keyword>
<keyword evidence="3 12" id="KW-0963">Cytoplasm</keyword>
<feature type="domain" description="Radical SAM core" evidence="13">
    <location>
        <begin position="100"/>
        <end position="336"/>
    </location>
</feature>
<dbReference type="PIRSF" id="PIRSF006004">
    <property type="entry name" value="CHP00048"/>
    <property type="match status" value="1"/>
</dbReference>
<evidence type="ECO:0000256" key="3">
    <source>
        <dbReference type="ARBA" id="ARBA00022490"/>
    </source>
</evidence>
<dbReference type="EMBL" id="JAVIKH010000014">
    <property type="protein sequence ID" value="MDX8336816.1"/>
    <property type="molecule type" value="Genomic_DNA"/>
</dbReference>
<comment type="similarity">
    <text evidence="12">Belongs to the radical SAM superfamily. RlmN family.</text>
</comment>
<feature type="binding site" evidence="12">
    <location>
        <position position="121"/>
    </location>
    <ligand>
        <name>[4Fe-4S] cluster</name>
        <dbReference type="ChEBI" id="CHEBI:49883"/>
        <note>4Fe-4S-S-AdoMet</note>
    </ligand>
</feature>
<dbReference type="SFLD" id="SFLDG01062">
    <property type="entry name" value="methyltransferase_(Class_A)"/>
    <property type="match status" value="1"/>
</dbReference>
<dbReference type="Gene3D" id="1.10.150.530">
    <property type="match status" value="1"/>
</dbReference>
<keyword evidence="6 12" id="KW-0808">Transferase</keyword>
<dbReference type="Pfam" id="PF21016">
    <property type="entry name" value="RlmN_N"/>
    <property type="match status" value="1"/>
</dbReference>
<keyword evidence="11 12" id="KW-0411">Iron-sulfur</keyword>
<organism evidence="14 15">
    <name type="scientific">Candidatus Cetobacterium colombiensis</name>
    <dbReference type="NCBI Taxonomy" id="3073100"/>
    <lineage>
        <taxon>Bacteria</taxon>
        <taxon>Fusobacteriati</taxon>
        <taxon>Fusobacteriota</taxon>
        <taxon>Fusobacteriia</taxon>
        <taxon>Fusobacteriales</taxon>
        <taxon>Fusobacteriaceae</taxon>
        <taxon>Cetobacterium</taxon>
    </lineage>
</organism>